<keyword evidence="2" id="KW-1185">Reference proteome</keyword>
<reference evidence="1" key="2">
    <citation type="submission" date="2025-08" db="UniProtKB">
        <authorList>
            <consortium name="Ensembl"/>
        </authorList>
    </citation>
    <scope>IDENTIFICATION</scope>
</reference>
<dbReference type="AlphaFoldDB" id="A0A8C9DWD3"/>
<protein>
    <submittedName>
        <fullName evidence="1">Uncharacterized protein</fullName>
    </submittedName>
</protein>
<evidence type="ECO:0000313" key="2">
    <source>
        <dbReference type="Proteomes" id="UP000694554"/>
    </source>
</evidence>
<dbReference type="Proteomes" id="UP000694554">
    <property type="component" value="Chromosome 3"/>
</dbReference>
<dbReference type="Ensembl" id="ENSPSNT00000000345.1">
    <property type="protein sequence ID" value="ENSPSNP00000000277.1"/>
    <property type="gene ID" value="ENSPSNG00000000268.1"/>
</dbReference>
<dbReference type="GeneTree" id="ENSGT01150000286916"/>
<sequence>MIQSLWKTVWRCLKKLNILLSCNPAIVLCGMYPKELKTYVYTKTCTWMFIATLFIVAKTLKQPRCPSVGKWTNKLCYIQSMEFYSVLKINELSNYEKTLRNLKMHITKCKKPIRKGYILCDSNYMTFWKR</sequence>
<organism evidence="1 2">
    <name type="scientific">Phocoena sinus</name>
    <name type="common">Vaquita</name>
    <dbReference type="NCBI Taxonomy" id="42100"/>
    <lineage>
        <taxon>Eukaryota</taxon>
        <taxon>Metazoa</taxon>
        <taxon>Chordata</taxon>
        <taxon>Craniata</taxon>
        <taxon>Vertebrata</taxon>
        <taxon>Euteleostomi</taxon>
        <taxon>Mammalia</taxon>
        <taxon>Eutheria</taxon>
        <taxon>Laurasiatheria</taxon>
        <taxon>Artiodactyla</taxon>
        <taxon>Whippomorpha</taxon>
        <taxon>Cetacea</taxon>
        <taxon>Odontoceti</taxon>
        <taxon>Phocoenidae</taxon>
        <taxon>Phocoena</taxon>
    </lineage>
</organism>
<evidence type="ECO:0000313" key="1">
    <source>
        <dbReference type="Ensembl" id="ENSPSNP00000000277.1"/>
    </source>
</evidence>
<accession>A0A8C9DWD3</accession>
<proteinExistence type="predicted"/>
<name>A0A8C9DWD3_PHOSS</name>
<reference evidence="1" key="3">
    <citation type="submission" date="2025-09" db="UniProtKB">
        <authorList>
            <consortium name="Ensembl"/>
        </authorList>
    </citation>
    <scope>IDENTIFICATION</scope>
</reference>
<reference evidence="1" key="1">
    <citation type="submission" date="2019-08" db="EMBL/GenBank/DDBJ databases">
        <title>Phocoena sinus (Vaquita) genome, mPhoSin1, primary haplotype.</title>
        <authorList>
            <person name="Morin P."/>
            <person name="Mountcastle J."/>
            <person name="Fungtammasan C."/>
            <person name="Rhie A."/>
            <person name="Rojas-Bracho L."/>
            <person name="Smith C.R."/>
            <person name="Taylor B.L."/>
            <person name="Gulland F.M.D."/>
            <person name="Musser W."/>
            <person name="Houck M."/>
            <person name="Haase B."/>
            <person name="Paez S."/>
            <person name="Howe K."/>
            <person name="Torrance J."/>
            <person name="Formenti G."/>
            <person name="Phillippy A."/>
            <person name="Ryder O."/>
            <person name="Jarvis E.D."/>
            <person name="Fedrigo O."/>
        </authorList>
    </citation>
    <scope>NUCLEOTIDE SEQUENCE [LARGE SCALE GENOMIC DNA]</scope>
</reference>